<evidence type="ECO:0000313" key="2">
    <source>
        <dbReference type="Proteomes" id="UP000022910"/>
    </source>
</evidence>
<dbReference type="EMBL" id="JEMT01013888">
    <property type="protein sequence ID" value="EXX73707.1"/>
    <property type="molecule type" value="Genomic_DNA"/>
</dbReference>
<keyword evidence="2" id="KW-1185">Reference proteome</keyword>
<reference evidence="1 2" key="1">
    <citation type="submission" date="2014-02" db="EMBL/GenBank/DDBJ databases">
        <title>Single nucleus genome sequencing reveals high similarity among nuclei of an endomycorrhizal fungus.</title>
        <authorList>
            <person name="Lin K."/>
            <person name="Geurts R."/>
            <person name="Zhang Z."/>
            <person name="Limpens E."/>
            <person name="Saunders D.G."/>
            <person name="Mu D."/>
            <person name="Pang E."/>
            <person name="Cao H."/>
            <person name="Cha H."/>
            <person name="Lin T."/>
            <person name="Zhou Q."/>
            <person name="Shang Y."/>
            <person name="Li Y."/>
            <person name="Ivanov S."/>
            <person name="Sharma T."/>
            <person name="Velzen R.V."/>
            <person name="Ruijter N.D."/>
            <person name="Aanen D.K."/>
            <person name="Win J."/>
            <person name="Kamoun S."/>
            <person name="Bisseling T."/>
            <person name="Huang S."/>
        </authorList>
    </citation>
    <scope>NUCLEOTIDE SEQUENCE [LARGE SCALE GENOMIC DNA]</scope>
    <source>
        <strain evidence="2">DAOM197198w</strain>
    </source>
</reference>
<protein>
    <submittedName>
        <fullName evidence="1">Uncharacterized protein</fullName>
    </submittedName>
</protein>
<organism evidence="1 2">
    <name type="scientific">Rhizophagus irregularis (strain DAOM 197198w)</name>
    <name type="common">Glomus intraradices</name>
    <dbReference type="NCBI Taxonomy" id="1432141"/>
    <lineage>
        <taxon>Eukaryota</taxon>
        <taxon>Fungi</taxon>
        <taxon>Fungi incertae sedis</taxon>
        <taxon>Mucoromycota</taxon>
        <taxon>Glomeromycotina</taxon>
        <taxon>Glomeromycetes</taxon>
        <taxon>Glomerales</taxon>
        <taxon>Glomeraceae</taxon>
        <taxon>Rhizophagus</taxon>
    </lineage>
</organism>
<evidence type="ECO:0000313" key="1">
    <source>
        <dbReference type="EMBL" id="EXX73707.1"/>
    </source>
</evidence>
<dbReference type="Proteomes" id="UP000022910">
    <property type="component" value="Unassembled WGS sequence"/>
</dbReference>
<gene>
    <name evidence="1" type="ORF">RirG_057960</name>
</gene>
<name>A0A015JVZ1_RHIIW</name>
<dbReference type="OrthoDB" id="2449165at2759"/>
<comment type="caution">
    <text evidence="1">The sequence shown here is derived from an EMBL/GenBank/DDBJ whole genome shotgun (WGS) entry which is preliminary data.</text>
</comment>
<sequence>MTEERFKRCRLKMGSAMRLAKEVQTFKEKLKHVFFSYKNLKEMLTKYGINGNVTYKFKNDDEELVQCIKKVKHKLENMETMLANSNKVMRCEKTPLTYKIGHP</sequence>
<accession>A0A015JVZ1</accession>
<dbReference type="HOGENOM" id="CLU_2265183_0_0_1"/>
<dbReference type="AlphaFoldDB" id="A0A015JVZ1"/>
<proteinExistence type="predicted"/>